<feature type="transmembrane region" description="Helical" evidence="1">
    <location>
        <begin position="9"/>
        <end position="26"/>
    </location>
</feature>
<proteinExistence type="predicted"/>
<keyword evidence="1" id="KW-0472">Membrane</keyword>
<feature type="transmembrane region" description="Helical" evidence="1">
    <location>
        <begin position="63"/>
        <end position="81"/>
    </location>
</feature>
<dbReference type="AlphaFoldDB" id="A0A1G6XSQ1"/>
<accession>A0A1G6XSQ1</accession>
<reference evidence="3" key="1">
    <citation type="submission" date="2016-10" db="EMBL/GenBank/DDBJ databases">
        <authorList>
            <person name="Varghese N."/>
            <person name="Submissions S."/>
        </authorList>
    </citation>
    <scope>NUCLEOTIDE SEQUENCE [LARGE SCALE GENOMIC DNA]</scope>
    <source>
        <strain evidence="3">DSM 23095</strain>
    </source>
</reference>
<gene>
    <name evidence="2" type="ORF">SAMN04488104_106613</name>
</gene>
<evidence type="ECO:0000313" key="3">
    <source>
        <dbReference type="Proteomes" id="UP000199060"/>
    </source>
</evidence>
<keyword evidence="1" id="KW-0812">Transmembrane</keyword>
<dbReference type="Proteomes" id="UP000199060">
    <property type="component" value="Unassembled WGS sequence"/>
</dbReference>
<keyword evidence="3" id="KW-1185">Reference proteome</keyword>
<evidence type="ECO:0000256" key="1">
    <source>
        <dbReference type="SAM" id="Phobius"/>
    </source>
</evidence>
<organism evidence="2 3">
    <name type="scientific">Algoriphagus faecimaris</name>
    <dbReference type="NCBI Taxonomy" id="686796"/>
    <lineage>
        <taxon>Bacteria</taxon>
        <taxon>Pseudomonadati</taxon>
        <taxon>Bacteroidota</taxon>
        <taxon>Cytophagia</taxon>
        <taxon>Cytophagales</taxon>
        <taxon>Cyclobacteriaceae</taxon>
        <taxon>Algoriphagus</taxon>
    </lineage>
</organism>
<evidence type="ECO:0000313" key="2">
    <source>
        <dbReference type="EMBL" id="SDD81170.1"/>
    </source>
</evidence>
<dbReference type="EMBL" id="FNAC01000066">
    <property type="protein sequence ID" value="SDD81170.1"/>
    <property type="molecule type" value="Genomic_DNA"/>
</dbReference>
<feature type="transmembrane region" description="Helical" evidence="1">
    <location>
        <begin position="87"/>
        <end position="105"/>
    </location>
</feature>
<sequence>MRINNLKTIGITYTVFATVSVFLFLIDKISTFQIITGIMFFILYFVGQAFLKLFKKETSWLDFCILWAIAIIFSFQIVFLINDSLKFQSLIITSIFSLVLLLYSLRSKALRELTVFIALLIMTTGLYSSYF</sequence>
<protein>
    <submittedName>
        <fullName evidence="2">Uncharacterized protein</fullName>
    </submittedName>
</protein>
<feature type="transmembrane region" description="Helical" evidence="1">
    <location>
        <begin position="112"/>
        <end position="130"/>
    </location>
</feature>
<name>A0A1G6XSQ1_9BACT</name>
<feature type="transmembrane region" description="Helical" evidence="1">
    <location>
        <begin position="32"/>
        <end position="51"/>
    </location>
</feature>
<keyword evidence="1" id="KW-1133">Transmembrane helix</keyword>